<proteinExistence type="inferred from homology"/>
<name>A0A1H0TN86_9ACTN</name>
<dbReference type="SUPFAM" id="SSF52283">
    <property type="entry name" value="Formate/glycerate dehydrogenase catalytic domain-like"/>
    <property type="match status" value="1"/>
</dbReference>
<evidence type="ECO:0000259" key="8">
    <source>
        <dbReference type="Pfam" id="PF02826"/>
    </source>
</evidence>
<dbReference type="InterPro" id="IPR006140">
    <property type="entry name" value="D-isomer_DH_NAD-bd"/>
</dbReference>
<gene>
    <name evidence="9" type="ORF">SAMN04487905_105177</name>
</gene>
<comment type="similarity">
    <text evidence="1 5">Belongs to the D-isomer specific 2-hydroxyacid dehydrogenase family.</text>
</comment>
<evidence type="ECO:0000256" key="5">
    <source>
        <dbReference type="RuleBase" id="RU003719"/>
    </source>
</evidence>
<dbReference type="RefSeq" id="WP_092600822.1">
    <property type="nucleotide sequence ID" value="NZ_FNJR01000005.1"/>
</dbReference>
<dbReference type="Gene3D" id="3.40.50.720">
    <property type="entry name" value="NAD(P)-binding Rossmann-like Domain"/>
    <property type="match status" value="2"/>
</dbReference>
<dbReference type="Pfam" id="PF00389">
    <property type="entry name" value="2-Hacid_dh"/>
    <property type="match status" value="1"/>
</dbReference>
<keyword evidence="3 5" id="KW-0560">Oxidoreductase</keyword>
<evidence type="ECO:0000256" key="4">
    <source>
        <dbReference type="ARBA" id="ARBA00023027"/>
    </source>
</evidence>
<evidence type="ECO:0000313" key="10">
    <source>
        <dbReference type="Proteomes" id="UP000199497"/>
    </source>
</evidence>
<dbReference type="Pfam" id="PF02826">
    <property type="entry name" value="2-Hacid_dh_C"/>
    <property type="match status" value="1"/>
</dbReference>
<evidence type="ECO:0000256" key="2">
    <source>
        <dbReference type="ARBA" id="ARBA00022605"/>
    </source>
</evidence>
<feature type="compositionally biased region" description="Low complexity" evidence="6">
    <location>
        <begin position="10"/>
        <end position="22"/>
    </location>
</feature>
<dbReference type="GO" id="GO:0008652">
    <property type="term" value="P:amino acid biosynthetic process"/>
    <property type="evidence" value="ECO:0007669"/>
    <property type="project" value="UniProtKB-KW"/>
</dbReference>
<evidence type="ECO:0000256" key="3">
    <source>
        <dbReference type="ARBA" id="ARBA00023002"/>
    </source>
</evidence>
<dbReference type="PANTHER" id="PTHR42789">
    <property type="entry name" value="D-ISOMER SPECIFIC 2-HYDROXYACID DEHYDROGENASE FAMILY PROTEIN (AFU_ORTHOLOGUE AFUA_6G10090)"/>
    <property type="match status" value="1"/>
</dbReference>
<dbReference type="InterPro" id="IPR036291">
    <property type="entry name" value="NAD(P)-bd_dom_sf"/>
</dbReference>
<dbReference type="InterPro" id="IPR050857">
    <property type="entry name" value="D-2-hydroxyacid_DH"/>
</dbReference>
<dbReference type="GO" id="GO:0016616">
    <property type="term" value="F:oxidoreductase activity, acting on the CH-OH group of donors, NAD or NADP as acceptor"/>
    <property type="evidence" value="ECO:0007669"/>
    <property type="project" value="InterPro"/>
</dbReference>
<evidence type="ECO:0000256" key="6">
    <source>
        <dbReference type="SAM" id="MobiDB-lite"/>
    </source>
</evidence>
<keyword evidence="4" id="KW-0520">NAD</keyword>
<feature type="domain" description="D-isomer specific 2-hydroxyacid dehydrogenase catalytic" evidence="7">
    <location>
        <begin position="50"/>
        <end position="342"/>
    </location>
</feature>
<keyword evidence="2" id="KW-0028">Amino-acid biosynthesis</keyword>
<dbReference type="Proteomes" id="UP000199497">
    <property type="component" value="Unassembled WGS sequence"/>
</dbReference>
<evidence type="ECO:0000313" key="9">
    <source>
        <dbReference type="EMBL" id="SDP55469.1"/>
    </source>
</evidence>
<dbReference type="CDD" id="cd12169">
    <property type="entry name" value="PGDH_like_1"/>
    <property type="match status" value="1"/>
</dbReference>
<keyword evidence="10" id="KW-1185">Reference proteome</keyword>
<reference evidence="10" key="1">
    <citation type="submission" date="2016-10" db="EMBL/GenBank/DDBJ databases">
        <authorList>
            <person name="Varghese N."/>
            <person name="Submissions S."/>
        </authorList>
    </citation>
    <scope>NUCLEOTIDE SEQUENCE [LARGE SCALE GENOMIC DNA]</scope>
    <source>
        <strain evidence="10">DSM 46732</strain>
    </source>
</reference>
<dbReference type="InterPro" id="IPR029752">
    <property type="entry name" value="D-isomer_DH_CS1"/>
</dbReference>
<dbReference type="STRING" id="405564.SAMN04487905_105177"/>
<sequence>MRADSTFVRGGSSASADSANGRGSPLGIAVLDDYQNVAREFGDWHTLPPDAEVAVFDEHIADPEELVRELEPFDVVVAMRERTPFPATVLRRLPNLELLVTTGMGNAVIDMAAAAEQGVTVCGTGNGMREGAEWAPTAELTWGLILALARRIPEEDRSVREGGWQHTVGKDLLGGTLGVLGLGRLGSQVATVGRAFGMEVLAHSENITEERARQVGARAVGRRELFAESDVVTIHVKLSERTRGLVGRAELDLLGPESYLINTSRGPIVDERELLSALHEGRIGGAGVDVYEREPLPADDPWRRAPRTVLTPHLGYVSETVYRAFFTEAVEDVRQYLAGAPVRVLNAS</sequence>
<protein>
    <submittedName>
        <fullName evidence="9">Lactate dehydrogenase</fullName>
    </submittedName>
</protein>
<dbReference type="FunFam" id="3.40.50.720:FF:000203">
    <property type="entry name" value="D-3-phosphoglycerate dehydrogenase (SerA)"/>
    <property type="match status" value="1"/>
</dbReference>
<feature type="region of interest" description="Disordered" evidence="6">
    <location>
        <begin position="1"/>
        <end position="22"/>
    </location>
</feature>
<evidence type="ECO:0000259" key="7">
    <source>
        <dbReference type="Pfam" id="PF00389"/>
    </source>
</evidence>
<dbReference type="SUPFAM" id="SSF51735">
    <property type="entry name" value="NAD(P)-binding Rossmann-fold domains"/>
    <property type="match status" value="1"/>
</dbReference>
<dbReference type="AlphaFoldDB" id="A0A1H0TN86"/>
<organism evidence="9 10">
    <name type="scientific">Actinopolyspora xinjiangensis</name>
    <dbReference type="NCBI Taxonomy" id="405564"/>
    <lineage>
        <taxon>Bacteria</taxon>
        <taxon>Bacillati</taxon>
        <taxon>Actinomycetota</taxon>
        <taxon>Actinomycetes</taxon>
        <taxon>Actinopolysporales</taxon>
        <taxon>Actinopolysporaceae</taxon>
        <taxon>Actinopolyspora</taxon>
    </lineage>
</organism>
<dbReference type="PROSITE" id="PS00065">
    <property type="entry name" value="D_2_HYDROXYACID_DH_1"/>
    <property type="match status" value="1"/>
</dbReference>
<evidence type="ECO:0000256" key="1">
    <source>
        <dbReference type="ARBA" id="ARBA00005854"/>
    </source>
</evidence>
<dbReference type="PANTHER" id="PTHR42789:SF1">
    <property type="entry name" value="D-ISOMER SPECIFIC 2-HYDROXYACID DEHYDROGENASE FAMILY PROTEIN (AFU_ORTHOLOGUE AFUA_6G10090)"/>
    <property type="match status" value="1"/>
</dbReference>
<dbReference type="InterPro" id="IPR006139">
    <property type="entry name" value="D-isomer_2_OHA_DH_cat_dom"/>
</dbReference>
<dbReference type="GO" id="GO:0051287">
    <property type="term" value="F:NAD binding"/>
    <property type="evidence" value="ECO:0007669"/>
    <property type="project" value="InterPro"/>
</dbReference>
<dbReference type="OrthoDB" id="117809at2"/>
<accession>A0A1H0TN86</accession>
<feature type="domain" description="D-isomer specific 2-hydroxyacid dehydrogenase NAD-binding" evidence="8">
    <location>
        <begin position="143"/>
        <end position="315"/>
    </location>
</feature>
<dbReference type="EMBL" id="FNJR01000005">
    <property type="protein sequence ID" value="SDP55469.1"/>
    <property type="molecule type" value="Genomic_DNA"/>
</dbReference>